<dbReference type="RefSeq" id="WP_158263534.1">
    <property type="nucleotide sequence ID" value="NZ_PVTD01000005.1"/>
</dbReference>
<dbReference type="Proteomes" id="UP000239480">
    <property type="component" value="Unassembled WGS sequence"/>
</dbReference>
<gene>
    <name evidence="1" type="ORF">CLV78_105250</name>
</gene>
<evidence type="ECO:0000313" key="1">
    <source>
        <dbReference type="EMBL" id="PRY23196.1"/>
    </source>
</evidence>
<dbReference type="OrthoDB" id="8451553at2"/>
<keyword evidence="2" id="KW-1185">Reference proteome</keyword>
<name>A0A2T0RPT2_9RHOB</name>
<proteinExistence type="predicted"/>
<evidence type="ECO:0000313" key="2">
    <source>
        <dbReference type="Proteomes" id="UP000239480"/>
    </source>
</evidence>
<sequence length="45" mass="4998">MRSLKSFEDHIAAKDLDRPTAEIHVRTALMNRFSPLGTAEVVCVA</sequence>
<dbReference type="AlphaFoldDB" id="A0A2T0RPT2"/>
<dbReference type="EMBL" id="PVTD01000005">
    <property type="protein sequence ID" value="PRY23196.1"/>
    <property type="molecule type" value="Genomic_DNA"/>
</dbReference>
<protein>
    <submittedName>
        <fullName evidence="1">Uncharacterized protein</fullName>
    </submittedName>
</protein>
<reference evidence="1 2" key="1">
    <citation type="submission" date="2018-03" db="EMBL/GenBank/DDBJ databases">
        <title>Genomic Encyclopedia of Archaeal and Bacterial Type Strains, Phase II (KMG-II): from individual species to whole genera.</title>
        <authorList>
            <person name="Goeker M."/>
        </authorList>
    </citation>
    <scope>NUCLEOTIDE SEQUENCE [LARGE SCALE GENOMIC DNA]</scope>
    <source>
        <strain evidence="1 2">DSM 29328</strain>
    </source>
</reference>
<organism evidence="1 2">
    <name type="scientific">Aliiruegeria haliotis</name>
    <dbReference type="NCBI Taxonomy" id="1280846"/>
    <lineage>
        <taxon>Bacteria</taxon>
        <taxon>Pseudomonadati</taxon>
        <taxon>Pseudomonadota</taxon>
        <taxon>Alphaproteobacteria</taxon>
        <taxon>Rhodobacterales</taxon>
        <taxon>Roseobacteraceae</taxon>
        <taxon>Aliiruegeria</taxon>
    </lineage>
</organism>
<accession>A0A2T0RPT2</accession>
<comment type="caution">
    <text evidence="1">The sequence shown here is derived from an EMBL/GenBank/DDBJ whole genome shotgun (WGS) entry which is preliminary data.</text>
</comment>